<dbReference type="SUPFAM" id="SSF46689">
    <property type="entry name" value="Homeodomain-like"/>
    <property type="match status" value="1"/>
</dbReference>
<dbReference type="InterPro" id="IPR006455">
    <property type="entry name" value="Homeodomain_ZF_HD"/>
</dbReference>
<dbReference type="PANTHER" id="PTHR31948:SF72">
    <property type="entry name" value="ZINC-FINGER HOMEODOMAIN PROTEIN 10"/>
    <property type="match status" value="1"/>
</dbReference>
<comment type="function">
    <text evidence="1">Putative transcription factor.</text>
</comment>
<evidence type="ECO:0000256" key="11">
    <source>
        <dbReference type="ARBA" id="ARBA00023242"/>
    </source>
</evidence>
<dbReference type="InterPro" id="IPR009057">
    <property type="entry name" value="Homeodomain-like_sf"/>
</dbReference>
<evidence type="ECO:0000256" key="12">
    <source>
        <dbReference type="SAM" id="MobiDB-lite"/>
    </source>
</evidence>
<dbReference type="OrthoDB" id="1929626at2759"/>
<dbReference type="EMBL" id="KZ502719">
    <property type="protein sequence ID" value="PKU73873.1"/>
    <property type="molecule type" value="Genomic_DNA"/>
</dbReference>
<gene>
    <name evidence="14" type="primary">HB29</name>
    <name evidence="14" type="ORF">MA16_Dca012020</name>
</gene>
<evidence type="ECO:0000256" key="9">
    <source>
        <dbReference type="ARBA" id="ARBA00023155"/>
    </source>
</evidence>
<protein>
    <submittedName>
        <fullName evidence="14">Transcription factor HB29</fullName>
    </submittedName>
</protein>
<evidence type="ECO:0000256" key="5">
    <source>
        <dbReference type="ARBA" id="ARBA00022771"/>
    </source>
</evidence>
<dbReference type="GO" id="GO:0005634">
    <property type="term" value="C:nucleus"/>
    <property type="evidence" value="ECO:0007669"/>
    <property type="project" value="UniProtKB-SubCell"/>
</dbReference>
<feature type="compositionally biased region" description="Basic and acidic residues" evidence="12">
    <location>
        <begin position="1"/>
        <end position="14"/>
    </location>
</feature>
<organism evidence="14 15">
    <name type="scientific">Dendrobium catenatum</name>
    <dbReference type="NCBI Taxonomy" id="906689"/>
    <lineage>
        <taxon>Eukaryota</taxon>
        <taxon>Viridiplantae</taxon>
        <taxon>Streptophyta</taxon>
        <taxon>Embryophyta</taxon>
        <taxon>Tracheophyta</taxon>
        <taxon>Spermatophyta</taxon>
        <taxon>Magnoliopsida</taxon>
        <taxon>Liliopsida</taxon>
        <taxon>Asparagales</taxon>
        <taxon>Orchidaceae</taxon>
        <taxon>Epidendroideae</taxon>
        <taxon>Malaxideae</taxon>
        <taxon>Dendrobiinae</taxon>
        <taxon>Dendrobium</taxon>
    </lineage>
</organism>
<evidence type="ECO:0000256" key="7">
    <source>
        <dbReference type="ARBA" id="ARBA00023015"/>
    </source>
</evidence>
<evidence type="ECO:0000256" key="10">
    <source>
        <dbReference type="ARBA" id="ARBA00023163"/>
    </source>
</evidence>
<evidence type="ECO:0000256" key="6">
    <source>
        <dbReference type="ARBA" id="ARBA00022833"/>
    </source>
</evidence>
<reference evidence="14 15" key="1">
    <citation type="journal article" date="2016" name="Sci. Rep.">
        <title>The Dendrobium catenatum Lindl. genome sequence provides insights into polysaccharide synthase, floral development and adaptive evolution.</title>
        <authorList>
            <person name="Zhang G.Q."/>
            <person name="Xu Q."/>
            <person name="Bian C."/>
            <person name="Tsai W.C."/>
            <person name="Yeh C.M."/>
            <person name="Liu K.W."/>
            <person name="Yoshida K."/>
            <person name="Zhang L.S."/>
            <person name="Chang S.B."/>
            <person name="Chen F."/>
            <person name="Shi Y."/>
            <person name="Su Y.Y."/>
            <person name="Zhang Y.Q."/>
            <person name="Chen L.J."/>
            <person name="Yin Y."/>
            <person name="Lin M."/>
            <person name="Huang H."/>
            <person name="Deng H."/>
            <person name="Wang Z.W."/>
            <person name="Zhu S.L."/>
            <person name="Zhao X."/>
            <person name="Deng C."/>
            <person name="Niu S.C."/>
            <person name="Huang J."/>
            <person name="Wang M."/>
            <person name="Liu G.H."/>
            <person name="Yang H.J."/>
            <person name="Xiao X.J."/>
            <person name="Hsiao Y.Y."/>
            <person name="Wu W.L."/>
            <person name="Chen Y.Y."/>
            <person name="Mitsuda N."/>
            <person name="Ohme-Takagi M."/>
            <person name="Luo Y.B."/>
            <person name="Van de Peer Y."/>
            <person name="Liu Z.J."/>
        </authorList>
    </citation>
    <scope>NUCLEOTIDE SEQUENCE [LARGE SCALE GENOMIC DNA]</scope>
    <source>
        <tissue evidence="14">The whole plant</tissue>
    </source>
</reference>
<evidence type="ECO:0000256" key="8">
    <source>
        <dbReference type="ARBA" id="ARBA00023125"/>
    </source>
</evidence>
<dbReference type="FunFam" id="1.10.10.60:FF:000257">
    <property type="entry name" value="Zinc-finger homeodomain protein 2"/>
    <property type="match status" value="1"/>
</dbReference>
<name>A0A2I0WDX8_9ASPA</name>
<keyword evidence="8" id="KW-0238">DNA-binding</keyword>
<keyword evidence="6" id="KW-0862">Zinc</keyword>
<dbReference type="GO" id="GO:0003700">
    <property type="term" value="F:DNA-binding transcription factor activity"/>
    <property type="evidence" value="ECO:0007669"/>
    <property type="project" value="TreeGrafter"/>
</dbReference>
<keyword evidence="7" id="KW-0805">Transcription regulation</keyword>
<feature type="region of interest" description="Disordered" evidence="12">
    <location>
        <begin position="108"/>
        <end position="152"/>
    </location>
</feature>
<keyword evidence="11" id="KW-0539">Nucleus</keyword>
<dbReference type="InterPro" id="IPR006456">
    <property type="entry name" value="ZF_HD_homeobox_Cys/His_dimer"/>
</dbReference>
<dbReference type="AlphaFoldDB" id="A0A2I0WDX8"/>
<reference evidence="14 15" key="2">
    <citation type="journal article" date="2017" name="Nature">
        <title>The Apostasia genome and the evolution of orchids.</title>
        <authorList>
            <person name="Zhang G.Q."/>
            <person name="Liu K.W."/>
            <person name="Li Z."/>
            <person name="Lohaus R."/>
            <person name="Hsiao Y.Y."/>
            <person name="Niu S.C."/>
            <person name="Wang J.Y."/>
            <person name="Lin Y.C."/>
            <person name="Xu Q."/>
            <person name="Chen L.J."/>
            <person name="Yoshida K."/>
            <person name="Fujiwara S."/>
            <person name="Wang Z.W."/>
            <person name="Zhang Y.Q."/>
            <person name="Mitsuda N."/>
            <person name="Wang M."/>
            <person name="Liu G.H."/>
            <person name="Pecoraro L."/>
            <person name="Huang H.X."/>
            <person name="Xiao X.J."/>
            <person name="Lin M."/>
            <person name="Wu X.Y."/>
            <person name="Wu W.L."/>
            <person name="Chen Y.Y."/>
            <person name="Chang S.B."/>
            <person name="Sakamoto S."/>
            <person name="Ohme-Takagi M."/>
            <person name="Yagi M."/>
            <person name="Zeng S.J."/>
            <person name="Shen C.Y."/>
            <person name="Yeh C.M."/>
            <person name="Luo Y.B."/>
            <person name="Tsai W.C."/>
            <person name="Van de Peer Y."/>
            <person name="Liu Z.J."/>
        </authorList>
    </citation>
    <scope>NUCLEOTIDE SEQUENCE [LARGE SCALE GENOMIC DNA]</scope>
    <source>
        <tissue evidence="14">The whole plant</tissue>
    </source>
</reference>
<feature type="domain" description="ZF-HD dimerization-type" evidence="13">
    <location>
        <begin position="48"/>
        <end position="99"/>
    </location>
</feature>
<evidence type="ECO:0000256" key="3">
    <source>
        <dbReference type="ARBA" id="ARBA00011416"/>
    </source>
</evidence>
<evidence type="ECO:0000256" key="1">
    <source>
        <dbReference type="ARBA" id="ARBA00004049"/>
    </source>
</evidence>
<keyword evidence="15" id="KW-1185">Reference proteome</keyword>
<dbReference type="Gene3D" id="1.10.10.60">
    <property type="entry name" value="Homeodomain-like"/>
    <property type="match status" value="1"/>
</dbReference>
<keyword evidence="10" id="KW-0804">Transcription</keyword>
<dbReference type="Pfam" id="PF04770">
    <property type="entry name" value="ZF-HD_dimer"/>
    <property type="match status" value="1"/>
</dbReference>
<dbReference type="GO" id="GO:0000976">
    <property type="term" value="F:transcription cis-regulatory region binding"/>
    <property type="evidence" value="ECO:0007669"/>
    <property type="project" value="TreeGrafter"/>
</dbReference>
<dbReference type="PROSITE" id="PS51523">
    <property type="entry name" value="ZF_HD_DIMER"/>
    <property type="match status" value="1"/>
</dbReference>
<keyword evidence="9" id="KW-0371">Homeobox</keyword>
<dbReference type="NCBIfam" id="TIGR01565">
    <property type="entry name" value="homeo_ZF_HD"/>
    <property type="match status" value="1"/>
</dbReference>
<evidence type="ECO:0000313" key="14">
    <source>
        <dbReference type="EMBL" id="PKU73873.1"/>
    </source>
</evidence>
<dbReference type="SMR" id="A0A2I0WDX8"/>
<dbReference type="GO" id="GO:0008270">
    <property type="term" value="F:zinc ion binding"/>
    <property type="evidence" value="ECO:0007669"/>
    <property type="project" value="UniProtKB-KW"/>
</dbReference>
<evidence type="ECO:0000313" key="15">
    <source>
        <dbReference type="Proteomes" id="UP000233837"/>
    </source>
</evidence>
<keyword evidence="4" id="KW-0479">Metal-binding</keyword>
<keyword evidence="5" id="KW-0863">Zinc-finger</keyword>
<accession>A0A2I0WDX8</accession>
<feature type="region of interest" description="Disordered" evidence="12">
    <location>
        <begin position="1"/>
        <end position="40"/>
    </location>
</feature>
<comment type="subcellular location">
    <subcellularLocation>
        <location evidence="2">Nucleus</location>
    </subcellularLocation>
</comment>
<dbReference type="Proteomes" id="UP000233837">
    <property type="component" value="Unassembled WGS sequence"/>
</dbReference>
<proteinExistence type="predicted"/>
<dbReference type="STRING" id="906689.A0A2I0WDX8"/>
<dbReference type="NCBIfam" id="TIGR01566">
    <property type="entry name" value="ZF_HD_prot_N"/>
    <property type="match status" value="1"/>
</dbReference>
<dbReference type="PANTHER" id="PTHR31948">
    <property type="entry name" value="ZINC-FINGER HOMEODOMAIN PROTEIN 2"/>
    <property type="match status" value="1"/>
</dbReference>
<evidence type="ECO:0000256" key="2">
    <source>
        <dbReference type="ARBA" id="ARBA00004123"/>
    </source>
</evidence>
<dbReference type="GO" id="GO:0050793">
    <property type="term" value="P:regulation of developmental process"/>
    <property type="evidence" value="ECO:0007669"/>
    <property type="project" value="TreeGrafter"/>
</dbReference>
<sequence>METVTKIRDPDVKLKGFPHPNGEAKKPHRTTSPLPPPQPVQEADEVIYRECLKNHAASLGGHALDGCGEFMPSLTANPADPTSLKCAACGCHRNFHRRISFRHRAAGAAASGDDCLEGEGERDGRDDDGEDVDVDGSRPRSPSPSPPPYFSSAPHMLLALSNGVRDGDSPACAGKSFTIPTPVVSVTPLRKRFRSKFSPEQKDRMLELSERLGWRLQKRDEELVEKYCNEIGIGKGVFKVWMHNNKHNLFGHSGSRRGETMSGVSPSAAAALAGGGAGVHKVDENGNAMNGAC</sequence>
<evidence type="ECO:0000256" key="4">
    <source>
        <dbReference type="ARBA" id="ARBA00022723"/>
    </source>
</evidence>
<comment type="subunit">
    <text evidence="3">Homo- and heterodimer with other ZFHD proteins.</text>
</comment>
<evidence type="ECO:0000259" key="13">
    <source>
        <dbReference type="PROSITE" id="PS51523"/>
    </source>
</evidence>